<dbReference type="InterPro" id="IPR006115">
    <property type="entry name" value="6PGDH_NADP-bd"/>
</dbReference>
<dbReference type="Pfam" id="PF03446">
    <property type="entry name" value="NAD_binding_2"/>
    <property type="match status" value="1"/>
</dbReference>
<accession>A0A2V3UEM1</accession>
<organism evidence="6 7">
    <name type="scientific">Chelatococcus asaccharovorans</name>
    <dbReference type="NCBI Taxonomy" id="28210"/>
    <lineage>
        <taxon>Bacteria</taxon>
        <taxon>Pseudomonadati</taxon>
        <taxon>Pseudomonadota</taxon>
        <taxon>Alphaproteobacteria</taxon>
        <taxon>Hyphomicrobiales</taxon>
        <taxon>Chelatococcaceae</taxon>
        <taxon>Chelatococcus</taxon>
    </lineage>
</organism>
<dbReference type="Gene3D" id="3.40.50.720">
    <property type="entry name" value="NAD(P)-binding Rossmann-like Domain"/>
    <property type="match status" value="1"/>
</dbReference>
<feature type="active site" evidence="3">
    <location>
        <position position="174"/>
    </location>
</feature>
<comment type="caution">
    <text evidence="6">The sequence shown here is derived from an EMBL/GenBank/DDBJ whole genome shotgun (WGS) entry which is preliminary data.</text>
</comment>
<dbReference type="InterPro" id="IPR029154">
    <property type="entry name" value="HIBADH-like_NADP-bd"/>
</dbReference>
<dbReference type="GO" id="GO:0050661">
    <property type="term" value="F:NADP binding"/>
    <property type="evidence" value="ECO:0007669"/>
    <property type="project" value="InterPro"/>
</dbReference>
<sequence length="304" mass="30538">MAQMTVGFIGVGRMGRPVALHLLAAGHPVIVLPGARRSAIPELRAAGCLLAETPAALAAACDVVVTCLPASATVARVATGAQGLIAAARPGFVHIDLTSGDPGTDLVLAQAYTEKGAAFADVGMSGAPERAETGQLTLMVGATDVIFAEIKPLLEVFSSQCLHLGEIGSGHRAKTIIASYGMAIANATAETLIVARHLGIDLGAIHKVISGSGMNSTTFQTMALAAMGETAQARKLTIGSALKDVASFVAMADAAGFATTIAPATLQSLTRACAAGHAETFVSDLTAVLSDISGHSAVARTASA</sequence>
<proteinExistence type="predicted"/>
<feature type="domain" description="6-phosphogluconate dehydrogenase NADP-binding" evidence="4">
    <location>
        <begin position="5"/>
        <end position="165"/>
    </location>
</feature>
<dbReference type="Pfam" id="PF14833">
    <property type="entry name" value="NAD_binding_11"/>
    <property type="match status" value="1"/>
</dbReference>
<evidence type="ECO:0000259" key="5">
    <source>
        <dbReference type="Pfam" id="PF14833"/>
    </source>
</evidence>
<dbReference type="OrthoDB" id="9812907at2"/>
<dbReference type="EMBL" id="QJJK01000002">
    <property type="protein sequence ID" value="PXW63181.1"/>
    <property type="molecule type" value="Genomic_DNA"/>
</dbReference>
<evidence type="ECO:0000313" key="7">
    <source>
        <dbReference type="Proteomes" id="UP000248021"/>
    </source>
</evidence>
<dbReference type="SUPFAM" id="SSF51735">
    <property type="entry name" value="NAD(P)-binding Rossmann-fold domains"/>
    <property type="match status" value="1"/>
</dbReference>
<dbReference type="GO" id="GO:0006574">
    <property type="term" value="P:L-valine catabolic process"/>
    <property type="evidence" value="ECO:0007669"/>
    <property type="project" value="TreeGrafter"/>
</dbReference>
<dbReference type="PANTHER" id="PTHR22981:SF84">
    <property type="entry name" value="3-HYDROXYISOBUTYRATE DEHYDROGENASE"/>
    <property type="match status" value="1"/>
</dbReference>
<dbReference type="InterPro" id="IPR013328">
    <property type="entry name" value="6PGD_dom2"/>
</dbReference>
<dbReference type="GO" id="GO:0051287">
    <property type="term" value="F:NAD binding"/>
    <property type="evidence" value="ECO:0007669"/>
    <property type="project" value="InterPro"/>
</dbReference>
<evidence type="ECO:0000256" key="2">
    <source>
        <dbReference type="ARBA" id="ARBA00023027"/>
    </source>
</evidence>
<name>A0A2V3UEM1_9HYPH</name>
<evidence type="ECO:0008006" key="8">
    <source>
        <dbReference type="Google" id="ProtNLM"/>
    </source>
</evidence>
<protein>
    <recommendedName>
        <fullName evidence="8">3-hydroxyisobutyrate dehydrogenase</fullName>
    </recommendedName>
</protein>
<dbReference type="InterPro" id="IPR008927">
    <property type="entry name" value="6-PGluconate_DH-like_C_sf"/>
</dbReference>
<keyword evidence="2" id="KW-0520">NAD</keyword>
<dbReference type="SUPFAM" id="SSF48179">
    <property type="entry name" value="6-phosphogluconate dehydrogenase C-terminal domain-like"/>
    <property type="match status" value="1"/>
</dbReference>
<dbReference type="InterPro" id="IPR036291">
    <property type="entry name" value="NAD(P)-bd_dom_sf"/>
</dbReference>
<dbReference type="AlphaFoldDB" id="A0A2V3UEM1"/>
<dbReference type="InterPro" id="IPR015815">
    <property type="entry name" value="HIBADH-related"/>
</dbReference>
<reference evidence="6 7" key="1">
    <citation type="submission" date="2018-05" db="EMBL/GenBank/DDBJ databases">
        <title>Genomic Encyclopedia of Type Strains, Phase IV (KMG-IV): sequencing the most valuable type-strain genomes for metagenomic binning, comparative biology and taxonomic classification.</title>
        <authorList>
            <person name="Goeker M."/>
        </authorList>
    </citation>
    <scope>NUCLEOTIDE SEQUENCE [LARGE SCALE GENOMIC DNA]</scope>
    <source>
        <strain evidence="6 7">DSM 6462</strain>
    </source>
</reference>
<keyword evidence="1" id="KW-0560">Oxidoreductase</keyword>
<keyword evidence="7" id="KW-1185">Reference proteome</keyword>
<dbReference type="Gene3D" id="1.10.1040.10">
    <property type="entry name" value="N-(1-d-carboxylethyl)-l-norvaline Dehydrogenase, domain 2"/>
    <property type="match status" value="1"/>
</dbReference>
<dbReference type="PANTHER" id="PTHR22981">
    <property type="entry name" value="3-HYDROXYISOBUTYRATE DEHYDROGENASE-RELATED"/>
    <property type="match status" value="1"/>
</dbReference>
<evidence type="ECO:0000256" key="3">
    <source>
        <dbReference type="PIRSR" id="PIRSR000103-1"/>
    </source>
</evidence>
<evidence type="ECO:0000259" key="4">
    <source>
        <dbReference type="Pfam" id="PF03446"/>
    </source>
</evidence>
<dbReference type="Proteomes" id="UP000248021">
    <property type="component" value="Unassembled WGS sequence"/>
</dbReference>
<feature type="domain" description="3-hydroxyisobutyrate dehydrogenase-like NAD-binding" evidence="5">
    <location>
        <begin position="168"/>
        <end position="280"/>
    </location>
</feature>
<gene>
    <name evidence="6" type="ORF">C7450_10296</name>
</gene>
<dbReference type="PIRSF" id="PIRSF000103">
    <property type="entry name" value="HIBADH"/>
    <property type="match status" value="1"/>
</dbReference>
<evidence type="ECO:0000256" key="1">
    <source>
        <dbReference type="ARBA" id="ARBA00023002"/>
    </source>
</evidence>
<evidence type="ECO:0000313" key="6">
    <source>
        <dbReference type="EMBL" id="PXW63181.1"/>
    </source>
</evidence>
<dbReference type="GO" id="GO:0008442">
    <property type="term" value="F:3-hydroxyisobutyrate dehydrogenase activity"/>
    <property type="evidence" value="ECO:0007669"/>
    <property type="project" value="TreeGrafter"/>
</dbReference>